<dbReference type="FunFam" id="3.90.1430.10:FF:000001">
    <property type="entry name" value="116 kDa U5 small nuclear ribonucleoprotein component"/>
    <property type="match status" value="1"/>
</dbReference>
<dbReference type="PROSITE" id="PS52001">
    <property type="entry name" value="AD"/>
    <property type="match status" value="1"/>
</dbReference>
<dbReference type="Pfam" id="PF09793">
    <property type="entry name" value="AD"/>
    <property type="match status" value="1"/>
</dbReference>
<feature type="compositionally biased region" description="Low complexity" evidence="13">
    <location>
        <begin position="466"/>
        <end position="476"/>
    </location>
</feature>
<dbReference type="InterPro" id="IPR004161">
    <property type="entry name" value="EFTu-like_2"/>
</dbReference>
<dbReference type="SUPFAM" id="SSF52540">
    <property type="entry name" value="P-loop containing nucleoside triphosphate hydrolases"/>
    <property type="match status" value="1"/>
</dbReference>
<dbReference type="FunFam" id="3.40.50.300:FF:000646">
    <property type="entry name" value="U5 small nuclear ribonucleoprotein component"/>
    <property type="match status" value="1"/>
</dbReference>
<dbReference type="CDD" id="cd01683">
    <property type="entry name" value="EF2_IV_snRNP"/>
    <property type="match status" value="1"/>
</dbReference>
<dbReference type="Pfam" id="PF00009">
    <property type="entry name" value="GTP_EFTU"/>
    <property type="match status" value="1"/>
</dbReference>
<dbReference type="InterPro" id="IPR031157">
    <property type="entry name" value="G_TR_CS"/>
</dbReference>
<dbReference type="GO" id="GO:0000398">
    <property type="term" value="P:mRNA splicing, via spliceosome"/>
    <property type="evidence" value="ECO:0007669"/>
    <property type="project" value="TreeGrafter"/>
</dbReference>
<reference evidence="17" key="1">
    <citation type="submission" date="2020-11" db="EMBL/GenBank/DDBJ databases">
        <authorList>
            <person name="Tran Van P."/>
        </authorList>
    </citation>
    <scope>NUCLEOTIDE SEQUENCE</scope>
</reference>
<dbReference type="Gene3D" id="3.30.70.870">
    <property type="entry name" value="Elongation Factor G (Translational Gtpase), domain 3"/>
    <property type="match status" value="1"/>
</dbReference>
<keyword evidence="11" id="KW-0508">mRNA splicing</keyword>
<keyword evidence="10" id="KW-0342">GTP-binding</keyword>
<dbReference type="InterPro" id="IPR048478">
    <property type="entry name" value="LSM12_LSM"/>
</dbReference>
<dbReference type="GO" id="GO:0046540">
    <property type="term" value="C:U4/U6 x U5 tri-snRNP complex"/>
    <property type="evidence" value="ECO:0007669"/>
    <property type="project" value="TreeGrafter"/>
</dbReference>
<dbReference type="CDD" id="cd16264">
    <property type="entry name" value="snRNP_III"/>
    <property type="match status" value="1"/>
</dbReference>
<evidence type="ECO:0000259" key="14">
    <source>
        <dbReference type="PROSITE" id="PS50056"/>
    </source>
</evidence>
<dbReference type="InterPro" id="IPR044121">
    <property type="entry name" value="Snu114_GTP-bd"/>
</dbReference>
<dbReference type="SMART" id="SM00889">
    <property type="entry name" value="EFG_IV"/>
    <property type="match status" value="1"/>
</dbReference>
<dbReference type="Pfam" id="PF21166">
    <property type="entry name" value="LSM12_LSM"/>
    <property type="match status" value="1"/>
</dbReference>
<dbReference type="Gene3D" id="3.40.50.300">
    <property type="entry name" value="P-loop containing nucleotide triphosphate hydrolases"/>
    <property type="match status" value="1"/>
</dbReference>
<keyword evidence="8" id="KW-0904">Protein phosphatase</keyword>
<dbReference type="PANTHER" id="PTHR42908:SF6">
    <property type="entry name" value="116 KDA U5 SMALL NUCLEAR RIBONUCLEOPROTEIN COMPONENT"/>
    <property type="match status" value="1"/>
</dbReference>
<accession>A0A7R9BWX8</accession>
<dbReference type="SMART" id="SM00995">
    <property type="entry name" value="AD"/>
    <property type="match status" value="1"/>
</dbReference>
<evidence type="ECO:0000256" key="8">
    <source>
        <dbReference type="ARBA" id="ARBA00022912"/>
    </source>
</evidence>
<protein>
    <recommendedName>
        <fullName evidence="4">protein-tyrosine-phosphatase</fullName>
        <ecNumber evidence="4">3.1.3.48</ecNumber>
    </recommendedName>
</protein>
<dbReference type="PRINTS" id="PR00315">
    <property type="entry name" value="ELONGATNFCT"/>
</dbReference>
<feature type="compositionally biased region" description="Acidic residues" evidence="13">
    <location>
        <begin position="441"/>
        <end position="450"/>
    </location>
</feature>
<evidence type="ECO:0000313" key="18">
    <source>
        <dbReference type="Proteomes" id="UP000678499"/>
    </source>
</evidence>
<dbReference type="InterPro" id="IPR019181">
    <property type="entry name" value="LSM12_ABD"/>
</dbReference>
<evidence type="ECO:0000256" key="6">
    <source>
        <dbReference type="ARBA" id="ARBA00022741"/>
    </source>
</evidence>
<feature type="compositionally biased region" description="Low complexity" evidence="13">
    <location>
        <begin position="493"/>
        <end position="515"/>
    </location>
</feature>
<sequence length="1825" mass="202948">SLQSKVFSGKRLVQYTSSWDQKKRLNSAFLIGAYAIIYHGKSAEEVYKALTPPGNPTYITYRDASMGPDMFPLKLEDCLSAIEKAKDLGFFKFESFDVEEYEFFEKVENGDFNWILPGKFLAFCGPHSESKLELDYPVHAPEAYFRYFKQRGVTTIVRLNKRLYDAGRFRAAGFQHFEEKKLLPRQGRLRTGVLIGCYIMKHYKLTAAETIAWLRVCRPGSVIGFQQTWLDQKQAFLWLQGDLHRTKTAAKSVVGDGPPSNCLDPPPRFIQGVYHIVDGNRNELCFPSTPREVAKIMSQGLAGLGRTGVLIGCYIMKHYKLTAAETIAWLRVCRPGSVIGFQQTWLDQKQAFLWLQGDLHRTKTAAKSVVGDGPPSNCLDPPPRFIQGVYHIVDGNRNELCFPSTPREVAKIMSQVNTLKIEDSGDHKAGKKSKSIKDADFSEQPDEITQGDELNRLKAQRRGTQLSLSSSALASRRSVEHGASRSTHSKPHNVTTVSVNGVTVSNNNNTNTSNNPRHPRNNEPKSDSANNNAASHMQMSSSTTTTSKVPGPCSCCHFWTSSRSVCSHKCVCSCCCTTLTTTTSGGGGGQVLLSPGSSSVLGSKVKRGVKDAVQAKNESFLEFIVDGANQEQQQGQNPSAEMTNGVRRFRVDEATIGRQRRQTAPVSPGKAPPPAARLMKLFLVFSGVKGSKTEILDGEDVGAAATPVSSRVLSREFFQAIGLQLPLLVMAESGEPLQTDYFNIGSRVWCRTCHDDDVNGEVLAFDPQAKMLVLKCPSSQDKPNVCNVNVVNLSLVRELVVEHECTANPPPLTPLNTTRLTKRLKDNIDEKHRQVAAQAQGVSPVGQSLYLAITKTIGEVSWQGTDMMVLGKVVVSAPYTVNDVKGKPECPALDGDEEAMIEGDEDQSMAVVLHEDKKYYPTAEEVYGPEVETVVQEEDLQPLTEPIIKPVKRMKFSLVEQTLPKTTYDLEFMADVMDTPELIRNVAFIGHLHHGKTSFLDCLVEQTHPDHVADGIKPFRYTDTLFTEQERGVSIKASPVTLLLQDLKGKSFLCNIIDTPGHVNFSDEVTAGMRLCDGVVLFVDAAEGIMLNTERVLKHAVQEKLQVLLCINKIDRLMLELKLPPQDAFYKLRHIIDEVNALLVTFSDSAQVVSPLLGNVCFASSQYSICFTLKSFASMYADSFPEMNATEFAKRLWGDVYFHPKTRRFTKKPPHGNSQRSFVEFVLEPVYKIFAQVVGDVDTSLPQVSGELGISLSRDESKQNIRTLLRDVFYKFLGDFNGFVDMLETHVPSPRANAERKVQHVYTGPSDGDRFSAMTACSSDGPLMVHTSKQYPNDDATCFHVFGRVFSGTLHAGQRARVLGENYSLLDEEDSRDVAIGRLWIYEARYRVEVNRVPAGNWVLIEGVDHAVVKTSTITDATTEEDCYIFRPLKFCTQAVIKIAVEPVNPSELPKMLDGLRKVNKSYPLLQTRVEESGEHVVLGTGELYLDCVMHDLRKVFSEIDIKVADPVVSFCETVVETSTLKCFAETPNKKNKMTMIAEPLEKGLAEDIENEVVNIGWNKKRIGEFFQSKYSWDVLAARSIWAFGPDSTGPNVLVDDTLPAEVDKGALLSIKDSIVQGFQWGTREGPLCEEPIRNVKFKILHAVVAPEPIHRGGGQVIPTARRVAYSAFLMATPRLMEPYYFVEIQAPADCVSAVYTVLARRRGHVTQDAPIPGSPLYAIKAFLPAIDSFGFETDLRTHTQGQAFALSVFHHWQIVPGDPLDKSIVIRPLEPQPTPHLAREFMVKTRRRKGLSEDVSISKFFDDPMLLELARQDVALNYPM</sequence>
<comment type="subcellular location">
    <subcellularLocation>
        <location evidence="2">Cytoplasm</location>
    </subcellularLocation>
    <subcellularLocation>
        <location evidence="1">Nucleus</location>
    </subcellularLocation>
</comment>
<evidence type="ECO:0000256" key="3">
    <source>
        <dbReference type="ARBA" id="ARBA00007315"/>
    </source>
</evidence>
<dbReference type="Gene3D" id="3.30.230.10">
    <property type="match status" value="1"/>
</dbReference>
<dbReference type="FunFam" id="3.30.230.10:FF:000009">
    <property type="entry name" value="116 kDa U5 small nuclear ribonucleoprotein component"/>
    <property type="match status" value="1"/>
</dbReference>
<dbReference type="Gene3D" id="2.40.30.10">
    <property type="entry name" value="Translation factors"/>
    <property type="match status" value="1"/>
</dbReference>
<dbReference type="InterPro" id="IPR005225">
    <property type="entry name" value="Small_GTP-bd"/>
</dbReference>
<dbReference type="CDD" id="cd04098">
    <property type="entry name" value="eEF2_C_snRNP"/>
    <property type="match status" value="1"/>
</dbReference>
<comment type="similarity">
    <text evidence="3">Belongs to the protein-tyrosine phosphatase family. Non-receptor class CDC14 subfamily.</text>
</comment>
<organism evidence="17">
    <name type="scientific">Notodromas monacha</name>
    <dbReference type="NCBI Taxonomy" id="399045"/>
    <lineage>
        <taxon>Eukaryota</taxon>
        <taxon>Metazoa</taxon>
        <taxon>Ecdysozoa</taxon>
        <taxon>Arthropoda</taxon>
        <taxon>Crustacea</taxon>
        <taxon>Oligostraca</taxon>
        <taxon>Ostracoda</taxon>
        <taxon>Podocopa</taxon>
        <taxon>Podocopida</taxon>
        <taxon>Cypridocopina</taxon>
        <taxon>Cypridoidea</taxon>
        <taxon>Cyprididae</taxon>
        <taxon>Notodromas</taxon>
    </lineage>
</organism>
<evidence type="ECO:0000256" key="13">
    <source>
        <dbReference type="SAM" id="MobiDB-lite"/>
    </source>
</evidence>
<evidence type="ECO:0000259" key="15">
    <source>
        <dbReference type="PROSITE" id="PS51722"/>
    </source>
</evidence>
<evidence type="ECO:0000256" key="11">
    <source>
        <dbReference type="ARBA" id="ARBA00023187"/>
    </source>
</evidence>
<dbReference type="InterPro" id="IPR014721">
    <property type="entry name" value="Ribsml_uS5_D2-typ_fold_subgr"/>
</dbReference>
<evidence type="ECO:0000256" key="7">
    <source>
        <dbReference type="ARBA" id="ARBA00022801"/>
    </source>
</evidence>
<dbReference type="InterPro" id="IPR035647">
    <property type="entry name" value="EFG_III/V"/>
</dbReference>
<dbReference type="InterPro" id="IPR027417">
    <property type="entry name" value="P-loop_NTPase"/>
</dbReference>
<dbReference type="InterPro" id="IPR029021">
    <property type="entry name" value="Prot-tyrosine_phosphatase-like"/>
</dbReference>
<feature type="domain" description="Tyrosine specific protein phosphatases" evidence="14">
    <location>
        <begin position="267"/>
        <end position="345"/>
    </location>
</feature>
<dbReference type="Pfam" id="PF03764">
    <property type="entry name" value="EFG_IV"/>
    <property type="match status" value="1"/>
</dbReference>
<dbReference type="FunFam" id="3.30.70.240:FF:000004">
    <property type="entry name" value="116 kDa U5 small nuclear ribonucleoprotein"/>
    <property type="match status" value="1"/>
</dbReference>
<dbReference type="Gene3D" id="3.90.190.10">
    <property type="entry name" value="Protein tyrosine phosphatase superfamily"/>
    <property type="match status" value="4"/>
</dbReference>
<dbReference type="InterPro" id="IPR000640">
    <property type="entry name" value="EFG_V-like"/>
</dbReference>
<dbReference type="Pfam" id="PF03144">
    <property type="entry name" value="GTP_EFTU_D2"/>
    <property type="match status" value="1"/>
</dbReference>
<dbReference type="InterPro" id="IPR000387">
    <property type="entry name" value="Tyr_Pase_dom"/>
</dbReference>
<dbReference type="GO" id="GO:0071007">
    <property type="term" value="C:U2-type catalytic step 2 spliceosome"/>
    <property type="evidence" value="ECO:0007669"/>
    <property type="project" value="TreeGrafter"/>
</dbReference>
<keyword evidence="7" id="KW-0378">Hydrolase</keyword>
<dbReference type="InterPro" id="IPR009000">
    <property type="entry name" value="Transl_B-barrel_sf"/>
</dbReference>
<feature type="region of interest" description="Disordered" evidence="13">
    <location>
        <begin position="421"/>
        <end position="549"/>
    </location>
</feature>
<dbReference type="InterPro" id="IPR000795">
    <property type="entry name" value="T_Tr_GTP-bd_dom"/>
</dbReference>
<dbReference type="PROSITE" id="PS00301">
    <property type="entry name" value="G_TR_1"/>
    <property type="match status" value="1"/>
</dbReference>
<dbReference type="EMBL" id="OA885588">
    <property type="protein sequence ID" value="CAD7282175.1"/>
    <property type="molecule type" value="Genomic_DNA"/>
</dbReference>
<dbReference type="SUPFAM" id="SSF54211">
    <property type="entry name" value="Ribosomal protein S5 domain 2-like"/>
    <property type="match status" value="1"/>
</dbReference>
<dbReference type="Gene3D" id="3.30.70.240">
    <property type="match status" value="1"/>
</dbReference>
<feature type="domain" description="AD" evidence="16">
    <location>
        <begin position="813"/>
        <end position="909"/>
    </location>
</feature>
<evidence type="ECO:0000256" key="4">
    <source>
        <dbReference type="ARBA" id="ARBA00013064"/>
    </source>
</evidence>
<dbReference type="InterPro" id="IPR031950">
    <property type="entry name" value="EFTUD2_N"/>
</dbReference>
<dbReference type="NCBIfam" id="TIGR00231">
    <property type="entry name" value="small_GTP"/>
    <property type="match status" value="1"/>
</dbReference>
<gene>
    <name evidence="17" type="ORF">NMOB1V02_LOCUS9805</name>
</gene>
<dbReference type="InterPro" id="IPR035655">
    <property type="entry name" value="U5-116kDa_C"/>
</dbReference>
<dbReference type="GO" id="GO:0005525">
    <property type="term" value="F:GTP binding"/>
    <property type="evidence" value="ECO:0007669"/>
    <property type="project" value="UniProtKB-KW"/>
</dbReference>
<dbReference type="CDD" id="cd04167">
    <property type="entry name" value="Snu114p"/>
    <property type="match status" value="1"/>
</dbReference>
<dbReference type="EC" id="3.1.3.48" evidence="4"/>
<name>A0A7R9BWX8_9CRUS</name>
<dbReference type="InterPro" id="IPR029260">
    <property type="entry name" value="DSPn"/>
</dbReference>
<dbReference type="InterPro" id="IPR047574">
    <property type="entry name" value="AD"/>
</dbReference>
<dbReference type="PANTHER" id="PTHR42908">
    <property type="entry name" value="TRANSLATION ELONGATION FACTOR-RELATED"/>
    <property type="match status" value="1"/>
</dbReference>
<dbReference type="FunFam" id="3.90.190.10:FF:000006">
    <property type="entry name" value="Dual specificity protein phosphatase CDC14B"/>
    <property type="match status" value="2"/>
</dbReference>
<dbReference type="EMBL" id="CAJPEX010003551">
    <property type="protein sequence ID" value="CAG0922327.1"/>
    <property type="molecule type" value="Genomic_DNA"/>
</dbReference>
<keyword evidence="12" id="KW-0539">Nucleus</keyword>
<keyword evidence="6" id="KW-0547">Nucleotide-binding</keyword>
<dbReference type="SUPFAM" id="SSF54980">
    <property type="entry name" value="EF-G C-terminal domain-like"/>
    <property type="match status" value="2"/>
</dbReference>
<dbReference type="Gene3D" id="3.90.1430.10">
    <property type="entry name" value="Yeast translation eEF2 (G' domain)"/>
    <property type="match status" value="1"/>
</dbReference>
<dbReference type="CDD" id="cd17657">
    <property type="entry name" value="CDC14_N"/>
    <property type="match status" value="1"/>
</dbReference>
<evidence type="ECO:0000259" key="16">
    <source>
        <dbReference type="PROSITE" id="PS52001"/>
    </source>
</evidence>
<dbReference type="Pfam" id="PF00679">
    <property type="entry name" value="EFG_C"/>
    <property type="match status" value="1"/>
</dbReference>
<dbReference type="InterPro" id="IPR005517">
    <property type="entry name" value="Transl_elong_EFG/EF2_IV"/>
</dbReference>
<dbReference type="SUPFAM" id="SSF50447">
    <property type="entry name" value="Translation proteins"/>
    <property type="match status" value="1"/>
</dbReference>
<dbReference type="GO" id="GO:0006412">
    <property type="term" value="P:translation"/>
    <property type="evidence" value="ECO:0007669"/>
    <property type="project" value="UniProtKB-KW"/>
</dbReference>
<dbReference type="SMART" id="SM00838">
    <property type="entry name" value="EFG_C"/>
    <property type="match status" value="1"/>
</dbReference>
<dbReference type="GO" id="GO:0003924">
    <property type="term" value="F:GTPase activity"/>
    <property type="evidence" value="ECO:0007669"/>
    <property type="project" value="InterPro"/>
</dbReference>
<feature type="domain" description="Tr-type G" evidence="15">
    <location>
        <begin position="981"/>
        <end position="1295"/>
    </location>
</feature>
<proteinExistence type="inferred from homology"/>
<dbReference type="Proteomes" id="UP000678499">
    <property type="component" value="Unassembled WGS sequence"/>
</dbReference>
<dbReference type="PROSITE" id="PS51722">
    <property type="entry name" value="G_TR_2"/>
    <property type="match status" value="1"/>
</dbReference>
<evidence type="ECO:0000256" key="10">
    <source>
        <dbReference type="ARBA" id="ARBA00023134"/>
    </source>
</evidence>
<keyword evidence="18" id="KW-1185">Reference proteome</keyword>
<dbReference type="FunFam" id="2.40.30.10:FF:000029">
    <property type="entry name" value="116 kDa U5 small nuclear ribonucleoprotein component"/>
    <property type="match status" value="1"/>
</dbReference>
<keyword evidence="5" id="KW-0507">mRNA processing</keyword>
<dbReference type="SUPFAM" id="SSF52799">
    <property type="entry name" value="(Phosphotyrosine protein) phosphatases II"/>
    <property type="match status" value="2"/>
</dbReference>
<dbReference type="PROSITE" id="PS50056">
    <property type="entry name" value="TYR_PHOSPHATASE_2"/>
    <property type="match status" value="1"/>
</dbReference>
<feature type="non-terminal residue" evidence="17">
    <location>
        <position position="1"/>
    </location>
</feature>
<dbReference type="Pfam" id="PF14671">
    <property type="entry name" value="DSPn"/>
    <property type="match status" value="1"/>
</dbReference>
<keyword evidence="9" id="KW-0648">Protein biosynthesis</keyword>
<dbReference type="GO" id="GO:0005829">
    <property type="term" value="C:cytosol"/>
    <property type="evidence" value="ECO:0007669"/>
    <property type="project" value="TreeGrafter"/>
</dbReference>
<evidence type="ECO:0000256" key="2">
    <source>
        <dbReference type="ARBA" id="ARBA00004496"/>
    </source>
</evidence>
<dbReference type="GO" id="GO:0030623">
    <property type="term" value="F:U5 snRNA binding"/>
    <property type="evidence" value="ECO:0007669"/>
    <property type="project" value="TreeGrafter"/>
</dbReference>
<dbReference type="GO" id="GO:0004725">
    <property type="term" value="F:protein tyrosine phosphatase activity"/>
    <property type="evidence" value="ECO:0007669"/>
    <property type="project" value="UniProtKB-EC"/>
</dbReference>
<dbReference type="Pfam" id="PF16004">
    <property type="entry name" value="EFTUD2"/>
    <property type="match status" value="1"/>
</dbReference>
<feature type="compositionally biased region" description="Polar residues" evidence="13">
    <location>
        <begin position="527"/>
        <end position="539"/>
    </location>
</feature>
<evidence type="ECO:0000256" key="1">
    <source>
        <dbReference type="ARBA" id="ARBA00004123"/>
    </source>
</evidence>
<evidence type="ECO:0000256" key="12">
    <source>
        <dbReference type="ARBA" id="ARBA00023242"/>
    </source>
</evidence>
<evidence type="ECO:0000313" key="17">
    <source>
        <dbReference type="EMBL" id="CAD7282175.1"/>
    </source>
</evidence>
<dbReference type="CDD" id="cd04090">
    <property type="entry name" value="EF2_II_snRNP"/>
    <property type="match status" value="1"/>
</dbReference>
<evidence type="ECO:0000256" key="9">
    <source>
        <dbReference type="ARBA" id="ARBA00022917"/>
    </source>
</evidence>
<evidence type="ECO:0000256" key="5">
    <source>
        <dbReference type="ARBA" id="ARBA00022664"/>
    </source>
</evidence>
<dbReference type="OrthoDB" id="364892at2759"/>
<dbReference type="InterPro" id="IPR020568">
    <property type="entry name" value="Ribosomal_Su5_D2-typ_SF"/>
</dbReference>
<dbReference type="FunFam" id="3.30.70.870:FF:000002">
    <property type="entry name" value="Translation elongation factor 2"/>
    <property type="match status" value="1"/>
</dbReference>